<dbReference type="PANTHER" id="PTHR11654">
    <property type="entry name" value="OLIGOPEPTIDE TRANSPORTER-RELATED"/>
    <property type="match status" value="1"/>
</dbReference>
<protein>
    <submittedName>
        <fullName evidence="2">Uncharacterized protein</fullName>
    </submittedName>
</protein>
<evidence type="ECO:0000256" key="1">
    <source>
        <dbReference type="SAM" id="Phobius"/>
    </source>
</evidence>
<dbReference type="Proteomes" id="UP000574390">
    <property type="component" value="Unassembled WGS sequence"/>
</dbReference>
<keyword evidence="1" id="KW-0812">Transmembrane</keyword>
<reference evidence="2 3" key="1">
    <citation type="submission" date="2020-04" db="EMBL/GenBank/DDBJ databases">
        <title>Perkinsus olseni comparative genomics.</title>
        <authorList>
            <person name="Bogema D.R."/>
        </authorList>
    </citation>
    <scope>NUCLEOTIDE SEQUENCE [LARGE SCALE GENOMIC DNA]</scope>
    <source>
        <strain evidence="2">ATCC PRA-205</strain>
    </source>
</reference>
<dbReference type="Gene3D" id="1.20.1250.20">
    <property type="entry name" value="MFS general substrate transporter like domains"/>
    <property type="match status" value="1"/>
</dbReference>
<accession>A0A7J6SKC5</accession>
<sequence length="143" mass="16134">YLLMENQLVFNMAAVDRVGKKSGRSAYALTDVSGNTYHYYENPLWRAVVFILLQELCERLAFFGLTPNLQAFLKEYLGLEDAEANSYISTFTSIMFVTPLLSAVISDTILGAYRTILIWSFVYFSGLCLLVAATVESISEPWM</sequence>
<dbReference type="SUPFAM" id="SSF103473">
    <property type="entry name" value="MFS general substrate transporter"/>
    <property type="match status" value="1"/>
</dbReference>
<feature type="transmembrane region" description="Helical" evidence="1">
    <location>
        <begin position="116"/>
        <end position="135"/>
    </location>
</feature>
<evidence type="ECO:0000313" key="3">
    <source>
        <dbReference type="Proteomes" id="UP000574390"/>
    </source>
</evidence>
<feature type="non-terminal residue" evidence="2">
    <location>
        <position position="143"/>
    </location>
</feature>
<feature type="transmembrane region" description="Helical" evidence="1">
    <location>
        <begin position="86"/>
        <end position="104"/>
    </location>
</feature>
<gene>
    <name evidence="2" type="ORF">FOZ62_018735</name>
</gene>
<feature type="non-terminal residue" evidence="2">
    <location>
        <position position="1"/>
    </location>
</feature>
<dbReference type="AlphaFoldDB" id="A0A7J6SKC5"/>
<dbReference type="EMBL" id="JABANM010014457">
    <property type="protein sequence ID" value="KAF4732600.1"/>
    <property type="molecule type" value="Genomic_DNA"/>
</dbReference>
<name>A0A7J6SKC5_PEROL</name>
<dbReference type="InterPro" id="IPR036259">
    <property type="entry name" value="MFS_trans_sf"/>
</dbReference>
<comment type="caution">
    <text evidence="2">The sequence shown here is derived from an EMBL/GenBank/DDBJ whole genome shotgun (WGS) entry which is preliminary data.</text>
</comment>
<organism evidence="2 3">
    <name type="scientific">Perkinsus olseni</name>
    <name type="common">Perkinsus atlanticus</name>
    <dbReference type="NCBI Taxonomy" id="32597"/>
    <lineage>
        <taxon>Eukaryota</taxon>
        <taxon>Sar</taxon>
        <taxon>Alveolata</taxon>
        <taxon>Perkinsozoa</taxon>
        <taxon>Perkinsea</taxon>
        <taxon>Perkinsida</taxon>
        <taxon>Perkinsidae</taxon>
        <taxon>Perkinsus</taxon>
    </lineage>
</organism>
<keyword evidence="1" id="KW-1133">Transmembrane helix</keyword>
<evidence type="ECO:0000313" key="2">
    <source>
        <dbReference type="EMBL" id="KAF4732600.1"/>
    </source>
</evidence>
<keyword evidence="1" id="KW-0472">Membrane</keyword>
<proteinExistence type="predicted"/>